<feature type="compositionally biased region" description="Basic and acidic residues" evidence="6">
    <location>
        <begin position="41"/>
        <end position="52"/>
    </location>
</feature>
<evidence type="ECO:0000256" key="1">
    <source>
        <dbReference type="ARBA" id="ARBA00004123"/>
    </source>
</evidence>
<feature type="compositionally biased region" description="Basic and acidic residues" evidence="6">
    <location>
        <begin position="216"/>
        <end position="226"/>
    </location>
</feature>
<dbReference type="OrthoDB" id="295274at2759"/>
<keyword evidence="4" id="KW-0804">Transcription</keyword>
<protein>
    <recommendedName>
        <fullName evidence="7">BZIP domain-containing protein</fullName>
    </recommendedName>
</protein>
<feature type="region of interest" description="Disordered" evidence="6">
    <location>
        <begin position="1"/>
        <end position="53"/>
    </location>
</feature>
<keyword evidence="2" id="KW-0805">Transcription regulation</keyword>
<feature type="region of interest" description="Disordered" evidence="6">
    <location>
        <begin position="207"/>
        <end position="226"/>
    </location>
</feature>
<dbReference type="EMBL" id="KV750716">
    <property type="protein sequence ID" value="OCL03538.1"/>
    <property type="molecule type" value="Genomic_DNA"/>
</dbReference>
<evidence type="ECO:0000256" key="5">
    <source>
        <dbReference type="ARBA" id="ARBA00023242"/>
    </source>
</evidence>
<evidence type="ECO:0000313" key="8">
    <source>
        <dbReference type="EMBL" id="OCL03538.1"/>
    </source>
</evidence>
<dbReference type="PANTHER" id="PTHR19304">
    <property type="entry name" value="CYCLIC-AMP RESPONSE ELEMENT BINDING PROTEIN"/>
    <property type="match status" value="1"/>
</dbReference>
<dbReference type="InterPro" id="IPR046347">
    <property type="entry name" value="bZIP_sf"/>
</dbReference>
<gene>
    <name evidence="8" type="ORF">AOQ84DRAFT_368304</name>
</gene>
<dbReference type="PROSITE" id="PS50217">
    <property type="entry name" value="BZIP"/>
    <property type="match status" value="1"/>
</dbReference>
<keyword evidence="5" id="KW-0539">Nucleus</keyword>
<name>A0A8E2ESH7_9PEZI</name>
<dbReference type="Proteomes" id="UP000250140">
    <property type="component" value="Unassembled WGS sequence"/>
</dbReference>
<evidence type="ECO:0000259" key="7">
    <source>
        <dbReference type="PROSITE" id="PS50217"/>
    </source>
</evidence>
<dbReference type="GO" id="GO:0005634">
    <property type="term" value="C:nucleus"/>
    <property type="evidence" value="ECO:0007669"/>
    <property type="project" value="UniProtKB-SubCell"/>
</dbReference>
<comment type="subcellular location">
    <subcellularLocation>
        <location evidence="1">Nucleus</location>
    </subcellularLocation>
</comment>
<proteinExistence type="predicted"/>
<dbReference type="SUPFAM" id="SSF57959">
    <property type="entry name" value="Leucine zipper domain"/>
    <property type="match status" value="1"/>
</dbReference>
<keyword evidence="3" id="KW-0238">DNA-binding</keyword>
<organism evidence="8 9">
    <name type="scientific">Glonium stellatum</name>
    <dbReference type="NCBI Taxonomy" id="574774"/>
    <lineage>
        <taxon>Eukaryota</taxon>
        <taxon>Fungi</taxon>
        <taxon>Dikarya</taxon>
        <taxon>Ascomycota</taxon>
        <taxon>Pezizomycotina</taxon>
        <taxon>Dothideomycetes</taxon>
        <taxon>Pleosporomycetidae</taxon>
        <taxon>Gloniales</taxon>
        <taxon>Gloniaceae</taxon>
        <taxon>Glonium</taxon>
    </lineage>
</organism>
<dbReference type="Gene3D" id="1.20.5.170">
    <property type="match status" value="1"/>
</dbReference>
<evidence type="ECO:0000256" key="3">
    <source>
        <dbReference type="ARBA" id="ARBA00023125"/>
    </source>
</evidence>
<feature type="domain" description="BZIP" evidence="7">
    <location>
        <begin position="41"/>
        <end position="104"/>
    </location>
</feature>
<evidence type="ECO:0000256" key="2">
    <source>
        <dbReference type="ARBA" id="ARBA00023015"/>
    </source>
</evidence>
<dbReference type="InterPro" id="IPR002112">
    <property type="entry name" value="Leuzip_Jun"/>
</dbReference>
<dbReference type="PROSITE" id="PS00036">
    <property type="entry name" value="BZIP_BASIC"/>
    <property type="match status" value="1"/>
</dbReference>
<evidence type="ECO:0000313" key="9">
    <source>
        <dbReference type="Proteomes" id="UP000250140"/>
    </source>
</evidence>
<dbReference type="PRINTS" id="PR00043">
    <property type="entry name" value="LEUZIPPRJUN"/>
</dbReference>
<sequence length="226" mass="23509">GTSPAGDGPEDDGDSAAAPPAKKQRKGRRGSTAQSPGDGSGPRREKYLEKNRVAASKCRQKKKQWEMALDARVRELEAARACLRPYVTALREEVIALKSELLKHVDCGCTAIQEYLAESASHILPVLAVAAAGGDGVGGVGGLGAPGLDRRLSLSMPATTPTGAFRGGFMAAADTLDIGPSEAQRSEISIPKMGISISEIAIFDNGESGPALRGGGPDHRPVRPPF</sequence>
<keyword evidence="9" id="KW-1185">Reference proteome</keyword>
<evidence type="ECO:0000256" key="4">
    <source>
        <dbReference type="ARBA" id="ARBA00023163"/>
    </source>
</evidence>
<evidence type="ECO:0000256" key="6">
    <source>
        <dbReference type="SAM" id="MobiDB-lite"/>
    </source>
</evidence>
<dbReference type="InterPro" id="IPR051027">
    <property type="entry name" value="bZIP_transcription_factors"/>
</dbReference>
<reference evidence="8 9" key="1">
    <citation type="journal article" date="2016" name="Nat. Commun.">
        <title>Ectomycorrhizal ecology is imprinted in the genome of the dominant symbiotic fungus Cenococcum geophilum.</title>
        <authorList>
            <consortium name="DOE Joint Genome Institute"/>
            <person name="Peter M."/>
            <person name="Kohler A."/>
            <person name="Ohm R.A."/>
            <person name="Kuo A."/>
            <person name="Krutzmann J."/>
            <person name="Morin E."/>
            <person name="Arend M."/>
            <person name="Barry K.W."/>
            <person name="Binder M."/>
            <person name="Choi C."/>
            <person name="Clum A."/>
            <person name="Copeland A."/>
            <person name="Grisel N."/>
            <person name="Haridas S."/>
            <person name="Kipfer T."/>
            <person name="LaButti K."/>
            <person name="Lindquist E."/>
            <person name="Lipzen A."/>
            <person name="Maire R."/>
            <person name="Meier B."/>
            <person name="Mihaltcheva S."/>
            <person name="Molinier V."/>
            <person name="Murat C."/>
            <person name="Poggeler S."/>
            <person name="Quandt C.A."/>
            <person name="Sperisen C."/>
            <person name="Tritt A."/>
            <person name="Tisserant E."/>
            <person name="Crous P.W."/>
            <person name="Henrissat B."/>
            <person name="Nehls U."/>
            <person name="Egli S."/>
            <person name="Spatafora J.W."/>
            <person name="Grigoriev I.V."/>
            <person name="Martin F.M."/>
        </authorList>
    </citation>
    <scope>NUCLEOTIDE SEQUENCE [LARGE SCALE GENOMIC DNA]</scope>
    <source>
        <strain evidence="8 9">CBS 207.34</strain>
    </source>
</reference>
<dbReference type="GO" id="GO:0003677">
    <property type="term" value="F:DNA binding"/>
    <property type="evidence" value="ECO:0007669"/>
    <property type="project" value="UniProtKB-KW"/>
</dbReference>
<dbReference type="AlphaFoldDB" id="A0A8E2ESH7"/>
<dbReference type="CDD" id="cd14687">
    <property type="entry name" value="bZIP_ATF2"/>
    <property type="match status" value="1"/>
</dbReference>
<dbReference type="InterPro" id="IPR004827">
    <property type="entry name" value="bZIP"/>
</dbReference>
<dbReference type="GO" id="GO:0003700">
    <property type="term" value="F:DNA-binding transcription factor activity"/>
    <property type="evidence" value="ECO:0007669"/>
    <property type="project" value="InterPro"/>
</dbReference>
<dbReference type="Pfam" id="PF00170">
    <property type="entry name" value="bZIP_1"/>
    <property type="match status" value="1"/>
</dbReference>
<dbReference type="SMART" id="SM00338">
    <property type="entry name" value="BRLZ"/>
    <property type="match status" value="1"/>
</dbReference>
<feature type="non-terminal residue" evidence="8">
    <location>
        <position position="226"/>
    </location>
</feature>
<accession>A0A8E2ESH7</accession>